<dbReference type="SMART" id="SM00239">
    <property type="entry name" value="C2"/>
    <property type="match status" value="1"/>
</dbReference>
<dbReference type="Proteomes" id="UP000707451">
    <property type="component" value="Unassembled WGS sequence"/>
</dbReference>
<keyword evidence="4" id="KW-1185">Reference proteome</keyword>
<protein>
    <recommendedName>
        <fullName evidence="2">C2 domain-containing protein</fullName>
    </recommendedName>
</protein>
<accession>A0A9P7XUE2</accession>
<sequence length="315" mass="34879">MEKTEMKELTLGPGLRGPRVPPPSAENIDTTISASSAKGNLYVKLNSASNLRDKDWFGKWLDKSYKSRSKDIKSNFDPVYNQTFCFYVRPSQSTLYIRAVDKDTFSNDKIDQASVPLSNVVRTGSEGPQNYNCPSDVLELDVVFDEETEKYHNNFRTTDWGGDADSMCNDVRDFPILGGDGTLTIGDVIDKMRKGQMTKVMLEEKLHPAGAQGANMAIQDAVALANWINVIATPQVKDVEKAFRAYKEERHTAAQVANTLSKSMCRFYGKDHGTVKPAELNSYRETLKIRARVAERAAGMESEAGASAEVNATVV</sequence>
<name>A0A9P7XUE2_9FUNG</name>
<dbReference type="PROSITE" id="PS50004">
    <property type="entry name" value="C2"/>
    <property type="match status" value="1"/>
</dbReference>
<dbReference type="Gene3D" id="3.50.50.60">
    <property type="entry name" value="FAD/NAD(P)-binding domain"/>
    <property type="match status" value="1"/>
</dbReference>
<evidence type="ECO:0000256" key="1">
    <source>
        <dbReference type="SAM" id="MobiDB-lite"/>
    </source>
</evidence>
<evidence type="ECO:0000313" key="4">
    <source>
        <dbReference type="Proteomes" id="UP000707451"/>
    </source>
</evidence>
<dbReference type="AlphaFoldDB" id="A0A9P7XUE2"/>
<dbReference type="InterPro" id="IPR000008">
    <property type="entry name" value="C2_dom"/>
</dbReference>
<proteinExistence type="predicted"/>
<evidence type="ECO:0000313" key="3">
    <source>
        <dbReference type="EMBL" id="KAG9067326.1"/>
    </source>
</evidence>
<dbReference type="Pfam" id="PF00168">
    <property type="entry name" value="C2"/>
    <property type="match status" value="1"/>
</dbReference>
<comment type="caution">
    <text evidence="3">The sequence shown here is derived from an EMBL/GenBank/DDBJ whole genome shotgun (WGS) entry which is preliminary data.</text>
</comment>
<dbReference type="EMBL" id="JAHRHY010000008">
    <property type="protein sequence ID" value="KAG9067326.1"/>
    <property type="molecule type" value="Genomic_DNA"/>
</dbReference>
<organism evidence="3 4">
    <name type="scientific">Linnemannia hyalina</name>
    <dbReference type="NCBI Taxonomy" id="64524"/>
    <lineage>
        <taxon>Eukaryota</taxon>
        <taxon>Fungi</taxon>
        <taxon>Fungi incertae sedis</taxon>
        <taxon>Mucoromycota</taxon>
        <taxon>Mortierellomycotina</taxon>
        <taxon>Mortierellomycetes</taxon>
        <taxon>Mortierellales</taxon>
        <taxon>Mortierellaceae</taxon>
        <taxon>Linnemannia</taxon>
    </lineage>
</organism>
<dbReference type="InterPro" id="IPR036188">
    <property type="entry name" value="FAD/NAD-bd_sf"/>
</dbReference>
<evidence type="ECO:0000259" key="2">
    <source>
        <dbReference type="PROSITE" id="PS50004"/>
    </source>
</evidence>
<dbReference type="CDD" id="cd00030">
    <property type="entry name" value="C2"/>
    <property type="match status" value="1"/>
</dbReference>
<feature type="region of interest" description="Disordered" evidence="1">
    <location>
        <begin position="1"/>
        <end position="25"/>
    </location>
</feature>
<dbReference type="Gene3D" id="2.60.40.150">
    <property type="entry name" value="C2 domain"/>
    <property type="match status" value="1"/>
</dbReference>
<dbReference type="SUPFAM" id="SSF51905">
    <property type="entry name" value="FAD/NAD(P)-binding domain"/>
    <property type="match status" value="1"/>
</dbReference>
<feature type="domain" description="C2" evidence="2">
    <location>
        <begin position="22"/>
        <end position="131"/>
    </location>
</feature>
<dbReference type="InterPro" id="IPR035892">
    <property type="entry name" value="C2_domain_sf"/>
</dbReference>
<reference evidence="3" key="1">
    <citation type="submission" date="2021-06" db="EMBL/GenBank/DDBJ databases">
        <title>Genome Sequence of Mortierella hyaline Strain SCG-10, a Cold-Adapted, Nitrate-Reducing Fungus Isolated from Soil in Minnesota, USA.</title>
        <authorList>
            <person name="Aldossari N."/>
        </authorList>
    </citation>
    <scope>NUCLEOTIDE SEQUENCE</scope>
    <source>
        <strain evidence="3">SCG-10</strain>
    </source>
</reference>
<dbReference type="OrthoDB" id="655030at2759"/>
<gene>
    <name evidence="3" type="ORF">KI688_012109</name>
</gene>
<dbReference type="SUPFAM" id="SSF49562">
    <property type="entry name" value="C2 domain (Calcium/lipid-binding domain, CaLB)"/>
    <property type="match status" value="1"/>
</dbReference>